<dbReference type="SUPFAM" id="SSF68923">
    <property type="entry name" value="PEP carboxykinase N-terminal domain"/>
    <property type="match status" value="1"/>
</dbReference>
<dbReference type="Pfam" id="PF01293">
    <property type="entry name" value="PEPCK_ATP"/>
    <property type="match status" value="1"/>
</dbReference>
<comment type="caution">
    <text evidence="8">The sequence shown here is derived from an EMBL/GenBank/DDBJ whole genome shotgun (WGS) entry which is preliminary data.</text>
</comment>
<dbReference type="STRING" id="328396.RU93_GL001632"/>
<dbReference type="EC" id="4.1.1.49" evidence="3"/>
<dbReference type="EMBL" id="JXKD01000004">
    <property type="protein sequence ID" value="OJG11145.1"/>
    <property type="molecule type" value="Genomic_DNA"/>
</dbReference>
<evidence type="ECO:0000313" key="9">
    <source>
        <dbReference type="Proteomes" id="UP000182149"/>
    </source>
</evidence>
<evidence type="ECO:0000256" key="5">
    <source>
        <dbReference type="ARBA" id="ARBA00022840"/>
    </source>
</evidence>
<dbReference type="Gene3D" id="3.40.449.10">
    <property type="entry name" value="Phosphoenolpyruvate Carboxykinase, domain 1"/>
    <property type="match status" value="1"/>
</dbReference>
<comment type="pathway">
    <text evidence="1">Carbohydrate biosynthesis; gluconeogenesis.</text>
</comment>
<proteinExistence type="inferred from homology"/>
<dbReference type="Gene3D" id="3.90.228.20">
    <property type="match status" value="1"/>
</dbReference>
<dbReference type="UniPathway" id="UPA00138"/>
<dbReference type="InterPro" id="IPR013035">
    <property type="entry name" value="PEP_carboxykinase_C"/>
</dbReference>
<keyword evidence="4" id="KW-0547">Nucleotide-binding</keyword>
<gene>
    <name evidence="8" type="ORF">RU93_GL001632</name>
</gene>
<reference evidence="8 9" key="1">
    <citation type="submission" date="2014-12" db="EMBL/GenBank/DDBJ databases">
        <title>Draft genome sequences of 29 type strains of Enterococci.</title>
        <authorList>
            <person name="Zhong Z."/>
            <person name="Sun Z."/>
            <person name="Liu W."/>
            <person name="Zhang W."/>
            <person name="Zhang H."/>
        </authorList>
    </citation>
    <scope>NUCLEOTIDE SEQUENCE [LARGE SCALE GENOMIC DNA]</scope>
    <source>
        <strain evidence="8 9">DSM 17690</strain>
    </source>
</reference>
<evidence type="ECO:0000256" key="1">
    <source>
        <dbReference type="ARBA" id="ARBA00004742"/>
    </source>
</evidence>
<evidence type="ECO:0000256" key="2">
    <source>
        <dbReference type="ARBA" id="ARBA00006052"/>
    </source>
</evidence>
<dbReference type="InterPro" id="IPR001272">
    <property type="entry name" value="PEP_carboxykinase_ATP"/>
</dbReference>
<name>A0A1L8QUG6_9ENTE</name>
<evidence type="ECO:0000256" key="7">
    <source>
        <dbReference type="ARBA" id="ARBA00047371"/>
    </source>
</evidence>
<keyword evidence="6" id="KW-0456">Lyase</keyword>
<dbReference type="GO" id="GO:0005524">
    <property type="term" value="F:ATP binding"/>
    <property type="evidence" value="ECO:0007669"/>
    <property type="project" value="UniProtKB-KW"/>
</dbReference>
<dbReference type="GO" id="GO:0004612">
    <property type="term" value="F:phosphoenolpyruvate carboxykinase (ATP) activity"/>
    <property type="evidence" value="ECO:0007669"/>
    <property type="project" value="UniProtKB-EC"/>
</dbReference>
<evidence type="ECO:0000256" key="6">
    <source>
        <dbReference type="ARBA" id="ARBA00023239"/>
    </source>
</evidence>
<dbReference type="InterPro" id="IPR008210">
    <property type="entry name" value="PEP_carboxykinase_N"/>
</dbReference>
<keyword evidence="5" id="KW-0067">ATP-binding</keyword>
<sequence>MRKMSTIKQFKRTAIKKNHPLLSSIKSIIETAFYGNNVVPISLVSDAYHLARKSPSVIVTDLPVEGALALDLPEDAKILVHNDGAIVGRTAAARRVIGQPGVDEKKYSALLREAIFEGANKYYYRGDVVVGLNENFMVAAHLLVPIGYEANFYAYLLNFQPFNARYQQRYQQSQPYNENDLYLYCDPDWRHPDYPLGLTLFDPKRNVAAILGLRYFGELKKATLTLAWATAHRNGYLACHGGVKQFQLANKTYTMATYGLSGSGKSTITLASHGQKYHVTVLHDDAFIIDQETGATTALEPTYFDKTQDYPMDSEQVKYLLTCQNVGVTLDEHHQKVLVTEDIRNNNGRAMKSRFATPNRVDHLTQSLDAVYWIMKDESLPPVIRIDDPMLAAVFGATLATQRSSAENVADHVDLQALVIEPFANPFRCYPLAEDYLHFKQLFTKQKTTCYILNTGSFNGYNIPPNVTLEMIEKIIDETAGFTPFGPVKGLSYSPVPWYQPDFDSPVYRQQFITAMKRRLAFIQEMNTKNNGYDALPEETMVRIQQILLELTT</sequence>
<organism evidence="8 9">
    <name type="scientific">Enterococcus aquimarinus</name>
    <dbReference type="NCBI Taxonomy" id="328396"/>
    <lineage>
        <taxon>Bacteria</taxon>
        <taxon>Bacillati</taxon>
        <taxon>Bacillota</taxon>
        <taxon>Bacilli</taxon>
        <taxon>Lactobacillales</taxon>
        <taxon>Enterococcaceae</taxon>
        <taxon>Enterococcus</taxon>
    </lineage>
</organism>
<dbReference type="SUPFAM" id="SSF53795">
    <property type="entry name" value="PEP carboxykinase-like"/>
    <property type="match status" value="1"/>
</dbReference>
<evidence type="ECO:0000313" key="8">
    <source>
        <dbReference type="EMBL" id="OJG11145.1"/>
    </source>
</evidence>
<evidence type="ECO:0000256" key="4">
    <source>
        <dbReference type="ARBA" id="ARBA00022741"/>
    </source>
</evidence>
<comment type="catalytic activity">
    <reaction evidence="7">
        <text>oxaloacetate + ATP = phosphoenolpyruvate + ADP + CO2</text>
        <dbReference type="Rhea" id="RHEA:18617"/>
        <dbReference type="ChEBI" id="CHEBI:16452"/>
        <dbReference type="ChEBI" id="CHEBI:16526"/>
        <dbReference type="ChEBI" id="CHEBI:30616"/>
        <dbReference type="ChEBI" id="CHEBI:58702"/>
        <dbReference type="ChEBI" id="CHEBI:456216"/>
        <dbReference type="EC" id="4.1.1.49"/>
    </reaction>
</comment>
<protein>
    <recommendedName>
        <fullName evidence="3">phosphoenolpyruvate carboxykinase (ATP)</fullName>
        <ecNumber evidence="3">4.1.1.49</ecNumber>
    </recommendedName>
</protein>
<comment type="similarity">
    <text evidence="2">Belongs to the phosphoenolpyruvate carboxykinase (ATP) family.</text>
</comment>
<evidence type="ECO:0000256" key="3">
    <source>
        <dbReference type="ARBA" id="ARBA00012363"/>
    </source>
</evidence>
<dbReference type="GO" id="GO:0006094">
    <property type="term" value="P:gluconeogenesis"/>
    <property type="evidence" value="ECO:0007669"/>
    <property type="project" value="UniProtKB-UniPathway"/>
</dbReference>
<dbReference type="Proteomes" id="UP000182149">
    <property type="component" value="Unassembled WGS sequence"/>
</dbReference>
<accession>A0A1L8QUG6</accession>
<keyword evidence="9" id="KW-1185">Reference proteome</keyword>
<dbReference type="AlphaFoldDB" id="A0A1L8QUG6"/>